<dbReference type="EMBL" id="PPCN01000001">
    <property type="protein sequence ID" value="POF34759.1"/>
    <property type="molecule type" value="Genomic_DNA"/>
</dbReference>
<keyword evidence="2" id="KW-1185">Reference proteome</keyword>
<evidence type="ECO:0000313" key="1">
    <source>
        <dbReference type="EMBL" id="POF34759.1"/>
    </source>
</evidence>
<name>A0A2S3V512_9HYPH</name>
<proteinExistence type="predicted"/>
<accession>A0A2S3V512</accession>
<dbReference type="Proteomes" id="UP000236959">
    <property type="component" value="Unassembled WGS sequence"/>
</dbReference>
<reference evidence="1 2" key="1">
    <citation type="submission" date="2018-01" db="EMBL/GenBank/DDBJ databases">
        <title>Genomic Encyclopedia of Archaeal and Bacterial Type Strains, Phase II (KMG-II): from individual species to whole genera.</title>
        <authorList>
            <person name="Goeker M."/>
        </authorList>
    </citation>
    <scope>NUCLEOTIDE SEQUENCE [LARGE SCALE GENOMIC DNA]</scope>
    <source>
        <strain evidence="1 2">DSM 17023</strain>
    </source>
</reference>
<dbReference type="AlphaFoldDB" id="A0A2S3V512"/>
<evidence type="ECO:0000313" key="2">
    <source>
        <dbReference type="Proteomes" id="UP000236959"/>
    </source>
</evidence>
<organism evidence="1 2">
    <name type="scientific">Roseibium marinum</name>
    <dbReference type="NCBI Taxonomy" id="281252"/>
    <lineage>
        <taxon>Bacteria</taxon>
        <taxon>Pseudomonadati</taxon>
        <taxon>Pseudomonadota</taxon>
        <taxon>Alphaproteobacteria</taxon>
        <taxon>Hyphomicrobiales</taxon>
        <taxon>Stappiaceae</taxon>
        <taxon>Roseibium</taxon>
    </lineage>
</organism>
<gene>
    <name evidence="1" type="ORF">CLV41_1011219</name>
</gene>
<dbReference type="RefSeq" id="WP_103221278.1">
    <property type="nucleotide sequence ID" value="NZ_PPCN01000001.1"/>
</dbReference>
<comment type="caution">
    <text evidence="1">The sequence shown here is derived from an EMBL/GenBank/DDBJ whole genome shotgun (WGS) entry which is preliminary data.</text>
</comment>
<sequence length="101" mass="11531">MGECKAKSLPIEEVMERTKKVVFRAIEEQSNIRNGDIEFEMLINPTTLGFRIREELMKEVSSLELSKLSSRITSELEIPSLEAEAVAIIRDGRITVGYRPY</sequence>
<protein>
    <submittedName>
        <fullName evidence="1">Uncharacterized protein</fullName>
    </submittedName>
</protein>